<dbReference type="Gene3D" id="1.10.10.10">
    <property type="entry name" value="Winged helix-like DNA-binding domain superfamily/Winged helix DNA-binding domain"/>
    <property type="match status" value="1"/>
</dbReference>
<proteinExistence type="inferred from homology"/>
<evidence type="ECO:0000256" key="1">
    <source>
        <dbReference type="ARBA" id="ARBA00005384"/>
    </source>
</evidence>
<evidence type="ECO:0000259" key="6">
    <source>
        <dbReference type="PROSITE" id="PS50949"/>
    </source>
</evidence>
<dbReference type="PANTHER" id="PTHR46577:SF1">
    <property type="entry name" value="HTH-TYPE TRANSCRIPTIONAL REGULATORY PROTEIN GABR"/>
    <property type="match status" value="1"/>
</dbReference>
<dbReference type="CDD" id="cd00609">
    <property type="entry name" value="AAT_like"/>
    <property type="match status" value="1"/>
</dbReference>
<gene>
    <name evidence="7" type="ORF">SAMN05216499_104330</name>
</gene>
<evidence type="ECO:0000313" key="7">
    <source>
        <dbReference type="EMBL" id="SHL52230.1"/>
    </source>
</evidence>
<sequence>MPTQYAIHGATAREISASAERAVSEGRLRPGEALPPVRGLADALGVSPGTVATAYKELRRRGIVVTRGRGGTVVAPAPVVTSRRPPRVPEGLRDLAGGHPDPAFLPDLVPPGRLSPGARSHRASPRLAELEELSRAWFARDGVPQERVTFAHGALDCISRLLSVELRPGDAVAVEDPGFHHLLDLIPALGLRTVAVPVDDEGLRPEGLRSALRAGARAVVLCPRAQNAYGSRMSARRRDDLLAVLAEAPEVLVVEDDHSADTAGGPLHSLVTAGADGPARWAHVRTVSKHLGTDLRWAAMACDATTLARHDGRLLLTSGWISHVLQETVVRLMTDPATDALVAAAATAYRERREALIGALDGYGIGAHGASGLNVWVPVRDESAVVNGLRSHGWWVAGGARFRIAAGPGVRITTADLAAPDTARLAGDFAAVLAESLDTYGG</sequence>
<dbReference type="OrthoDB" id="4336542at2"/>
<comment type="similarity">
    <text evidence="1">In the C-terminal section; belongs to the class-I pyridoxal-phosphate-dependent aminotransferase family.</text>
</comment>
<accession>A0A1M7BB68</accession>
<dbReference type="STRING" id="310782.SAMN05216499_104330"/>
<keyword evidence="8" id="KW-1185">Reference proteome</keyword>
<evidence type="ECO:0000256" key="3">
    <source>
        <dbReference type="ARBA" id="ARBA00023015"/>
    </source>
</evidence>
<dbReference type="InterPro" id="IPR036390">
    <property type="entry name" value="WH_DNA-bd_sf"/>
</dbReference>
<protein>
    <submittedName>
        <fullName evidence="7">Transcriptional regulator, GntR family</fullName>
    </submittedName>
</protein>
<evidence type="ECO:0000256" key="2">
    <source>
        <dbReference type="ARBA" id="ARBA00022898"/>
    </source>
</evidence>
<dbReference type="EMBL" id="FRBI01000004">
    <property type="protein sequence ID" value="SHL52230.1"/>
    <property type="molecule type" value="Genomic_DNA"/>
</dbReference>
<dbReference type="Pfam" id="PF00392">
    <property type="entry name" value="GntR"/>
    <property type="match status" value="1"/>
</dbReference>
<dbReference type="SUPFAM" id="SSF53383">
    <property type="entry name" value="PLP-dependent transferases"/>
    <property type="match status" value="1"/>
</dbReference>
<dbReference type="InterPro" id="IPR015424">
    <property type="entry name" value="PyrdxlP-dep_Trfase"/>
</dbReference>
<keyword evidence="4" id="KW-0238">DNA-binding</keyword>
<organism evidence="7 8">
    <name type="scientific">Actinacidiphila paucisporea</name>
    <dbReference type="NCBI Taxonomy" id="310782"/>
    <lineage>
        <taxon>Bacteria</taxon>
        <taxon>Bacillati</taxon>
        <taxon>Actinomycetota</taxon>
        <taxon>Actinomycetes</taxon>
        <taxon>Kitasatosporales</taxon>
        <taxon>Streptomycetaceae</taxon>
        <taxon>Actinacidiphila</taxon>
    </lineage>
</organism>
<dbReference type="AlphaFoldDB" id="A0A1M7BB68"/>
<dbReference type="Pfam" id="PF00155">
    <property type="entry name" value="Aminotran_1_2"/>
    <property type="match status" value="1"/>
</dbReference>
<reference evidence="7 8" key="1">
    <citation type="submission" date="2016-11" db="EMBL/GenBank/DDBJ databases">
        <authorList>
            <person name="Jaros S."/>
            <person name="Januszkiewicz K."/>
            <person name="Wedrychowicz H."/>
        </authorList>
    </citation>
    <scope>NUCLEOTIDE SEQUENCE [LARGE SCALE GENOMIC DNA]</scope>
    <source>
        <strain evidence="7 8">CGMCC 4.2025</strain>
    </source>
</reference>
<evidence type="ECO:0000256" key="5">
    <source>
        <dbReference type="ARBA" id="ARBA00023163"/>
    </source>
</evidence>
<dbReference type="InterPro" id="IPR051446">
    <property type="entry name" value="HTH_trans_reg/aminotransferase"/>
</dbReference>
<dbReference type="InterPro" id="IPR036388">
    <property type="entry name" value="WH-like_DNA-bd_sf"/>
</dbReference>
<keyword evidence="2" id="KW-0663">Pyridoxal phosphate</keyword>
<dbReference type="Proteomes" id="UP000184111">
    <property type="component" value="Unassembled WGS sequence"/>
</dbReference>
<keyword evidence="5" id="KW-0804">Transcription</keyword>
<dbReference type="InterPro" id="IPR015421">
    <property type="entry name" value="PyrdxlP-dep_Trfase_major"/>
</dbReference>
<dbReference type="SUPFAM" id="SSF46785">
    <property type="entry name" value="Winged helix' DNA-binding domain"/>
    <property type="match status" value="1"/>
</dbReference>
<keyword evidence="3" id="KW-0805">Transcription regulation</keyword>
<dbReference type="InterPro" id="IPR000524">
    <property type="entry name" value="Tscrpt_reg_HTH_GntR"/>
</dbReference>
<dbReference type="GO" id="GO:0030170">
    <property type="term" value="F:pyridoxal phosphate binding"/>
    <property type="evidence" value="ECO:0007669"/>
    <property type="project" value="InterPro"/>
</dbReference>
<evidence type="ECO:0000256" key="4">
    <source>
        <dbReference type="ARBA" id="ARBA00023125"/>
    </source>
</evidence>
<dbReference type="CDD" id="cd07377">
    <property type="entry name" value="WHTH_GntR"/>
    <property type="match status" value="1"/>
</dbReference>
<name>A0A1M7BB68_9ACTN</name>
<dbReference type="InterPro" id="IPR004839">
    <property type="entry name" value="Aminotransferase_I/II_large"/>
</dbReference>
<dbReference type="RefSeq" id="WP_073496141.1">
    <property type="nucleotide sequence ID" value="NZ_FRBI01000004.1"/>
</dbReference>
<feature type="domain" description="HTH gntR-type" evidence="6">
    <location>
        <begin position="9"/>
        <end position="77"/>
    </location>
</feature>
<dbReference type="PROSITE" id="PS50949">
    <property type="entry name" value="HTH_GNTR"/>
    <property type="match status" value="1"/>
</dbReference>
<evidence type="ECO:0000313" key="8">
    <source>
        <dbReference type="Proteomes" id="UP000184111"/>
    </source>
</evidence>
<dbReference type="Gene3D" id="3.40.640.10">
    <property type="entry name" value="Type I PLP-dependent aspartate aminotransferase-like (Major domain)"/>
    <property type="match status" value="1"/>
</dbReference>
<dbReference type="PANTHER" id="PTHR46577">
    <property type="entry name" value="HTH-TYPE TRANSCRIPTIONAL REGULATORY PROTEIN GABR"/>
    <property type="match status" value="1"/>
</dbReference>
<dbReference type="SMART" id="SM00345">
    <property type="entry name" value="HTH_GNTR"/>
    <property type="match status" value="1"/>
</dbReference>
<dbReference type="GO" id="GO:0003677">
    <property type="term" value="F:DNA binding"/>
    <property type="evidence" value="ECO:0007669"/>
    <property type="project" value="UniProtKB-KW"/>
</dbReference>
<dbReference type="GO" id="GO:0003700">
    <property type="term" value="F:DNA-binding transcription factor activity"/>
    <property type="evidence" value="ECO:0007669"/>
    <property type="project" value="InterPro"/>
</dbReference>